<evidence type="ECO:0000256" key="1">
    <source>
        <dbReference type="ARBA" id="ARBA00022670"/>
    </source>
</evidence>
<dbReference type="Pfam" id="PF01435">
    <property type="entry name" value="Peptidase_M48"/>
    <property type="match status" value="1"/>
</dbReference>
<dbReference type="CDD" id="cd07331">
    <property type="entry name" value="M48C_Oma1_like"/>
    <property type="match status" value="1"/>
</dbReference>
<organism evidence="8 9">
    <name type="scientific">Phenylobacterium koreense</name>
    <dbReference type="NCBI Taxonomy" id="266125"/>
    <lineage>
        <taxon>Bacteria</taxon>
        <taxon>Pseudomonadati</taxon>
        <taxon>Pseudomonadota</taxon>
        <taxon>Alphaproteobacteria</taxon>
        <taxon>Caulobacterales</taxon>
        <taxon>Caulobacteraceae</taxon>
        <taxon>Phenylobacterium</taxon>
    </lineage>
</organism>
<sequence length="274" mass="29379">MGERREGVITACGCRRGPVRVSRRNLLAVLASGAALVACSENAATGRSQFAVVPDETLREMADQAWADLINQTPTSTDTAMQARLERVGRRIVQASGRTDLDWRFVVFDRPEINAFVLPNGKVAAFKGLMDFARDDDELAGVLGHEVGHILARHPAERVSQQLAVQVGVGVLQAILANGDYGQHAGEIAGALGMGAVYGVILPYSRNHELEADRLGVDLAQRAGLDPAGAIRFFERMAIEGRKQPEPPEVLSTHPADAHRLAVLKEAVAALPKG</sequence>
<feature type="domain" description="Peptidase M48" evidence="7">
    <location>
        <begin position="82"/>
        <end position="267"/>
    </location>
</feature>
<dbReference type="RefSeq" id="WP_354298158.1">
    <property type="nucleotide sequence ID" value="NZ_JBEPLU010000003.1"/>
</dbReference>
<keyword evidence="1 6" id="KW-0645">Protease</keyword>
<dbReference type="PANTHER" id="PTHR22726">
    <property type="entry name" value="METALLOENDOPEPTIDASE OMA1"/>
    <property type="match status" value="1"/>
</dbReference>
<comment type="similarity">
    <text evidence="6">Belongs to the peptidase M48 family.</text>
</comment>
<keyword evidence="9" id="KW-1185">Reference proteome</keyword>
<accession>A0ABV2EME0</accession>
<keyword evidence="3 6" id="KW-0378">Hydrolase</keyword>
<evidence type="ECO:0000256" key="2">
    <source>
        <dbReference type="ARBA" id="ARBA00022723"/>
    </source>
</evidence>
<keyword evidence="2" id="KW-0479">Metal-binding</keyword>
<proteinExistence type="inferred from homology"/>
<evidence type="ECO:0000313" key="8">
    <source>
        <dbReference type="EMBL" id="MET3528178.1"/>
    </source>
</evidence>
<dbReference type="GO" id="GO:0008233">
    <property type="term" value="F:peptidase activity"/>
    <property type="evidence" value="ECO:0007669"/>
    <property type="project" value="UniProtKB-KW"/>
</dbReference>
<dbReference type="InterPro" id="IPR001915">
    <property type="entry name" value="Peptidase_M48"/>
</dbReference>
<evidence type="ECO:0000256" key="4">
    <source>
        <dbReference type="ARBA" id="ARBA00022833"/>
    </source>
</evidence>
<dbReference type="PANTHER" id="PTHR22726:SF24">
    <property type="entry name" value="M48 FAMILY METALLOPEPTIDASE"/>
    <property type="match status" value="1"/>
</dbReference>
<evidence type="ECO:0000259" key="7">
    <source>
        <dbReference type="Pfam" id="PF01435"/>
    </source>
</evidence>
<gene>
    <name evidence="8" type="ORF">ABID41_003317</name>
</gene>
<reference evidence="8 9" key="1">
    <citation type="submission" date="2024-06" db="EMBL/GenBank/DDBJ databases">
        <title>Genomic Encyclopedia of Type Strains, Phase IV (KMG-IV): sequencing the most valuable type-strain genomes for metagenomic binning, comparative biology and taxonomic classification.</title>
        <authorList>
            <person name="Goeker M."/>
        </authorList>
    </citation>
    <scope>NUCLEOTIDE SEQUENCE [LARGE SCALE GENOMIC DNA]</scope>
    <source>
        <strain evidence="8 9">DSM 17809</strain>
    </source>
</reference>
<dbReference type="InterPro" id="IPR051156">
    <property type="entry name" value="Mito/Outer_Membr_Metalloprot"/>
</dbReference>
<dbReference type="Proteomes" id="UP001549110">
    <property type="component" value="Unassembled WGS sequence"/>
</dbReference>
<keyword evidence="4 6" id="KW-0862">Zinc</keyword>
<evidence type="ECO:0000256" key="3">
    <source>
        <dbReference type="ARBA" id="ARBA00022801"/>
    </source>
</evidence>
<evidence type="ECO:0000256" key="6">
    <source>
        <dbReference type="RuleBase" id="RU003983"/>
    </source>
</evidence>
<keyword evidence="5 6" id="KW-0482">Metalloprotease</keyword>
<dbReference type="GO" id="GO:0006508">
    <property type="term" value="P:proteolysis"/>
    <property type="evidence" value="ECO:0007669"/>
    <property type="project" value="UniProtKB-KW"/>
</dbReference>
<dbReference type="EMBL" id="JBEPLU010000003">
    <property type="protein sequence ID" value="MET3528178.1"/>
    <property type="molecule type" value="Genomic_DNA"/>
</dbReference>
<evidence type="ECO:0000313" key="9">
    <source>
        <dbReference type="Proteomes" id="UP001549110"/>
    </source>
</evidence>
<comment type="cofactor">
    <cofactor evidence="6">
        <name>Zn(2+)</name>
        <dbReference type="ChEBI" id="CHEBI:29105"/>
    </cofactor>
    <text evidence="6">Binds 1 zinc ion per subunit.</text>
</comment>
<name>A0ABV2EME0_9CAUL</name>
<dbReference type="Gene3D" id="3.30.2010.10">
    <property type="entry name" value="Metalloproteases ('zincins'), catalytic domain"/>
    <property type="match status" value="1"/>
</dbReference>
<protein>
    <submittedName>
        <fullName evidence="8">Zn-dependent protease</fullName>
    </submittedName>
</protein>
<evidence type="ECO:0000256" key="5">
    <source>
        <dbReference type="ARBA" id="ARBA00023049"/>
    </source>
</evidence>
<comment type="caution">
    <text evidence="8">The sequence shown here is derived from an EMBL/GenBank/DDBJ whole genome shotgun (WGS) entry which is preliminary data.</text>
</comment>